<feature type="compositionally biased region" description="Low complexity" evidence="1">
    <location>
        <begin position="697"/>
        <end position="714"/>
    </location>
</feature>
<dbReference type="EMBL" id="MNPL01000807">
    <property type="protein sequence ID" value="OQR79693.1"/>
    <property type="molecule type" value="Genomic_DNA"/>
</dbReference>
<feature type="region of interest" description="Disordered" evidence="1">
    <location>
        <begin position="680"/>
        <end position="721"/>
    </location>
</feature>
<feature type="region of interest" description="Disordered" evidence="1">
    <location>
        <begin position="164"/>
        <end position="190"/>
    </location>
</feature>
<evidence type="ECO:0000313" key="2">
    <source>
        <dbReference type="EMBL" id="OQR79693.1"/>
    </source>
</evidence>
<name>A0A1V9Y1Y2_9ACAR</name>
<organism evidence="2 3">
    <name type="scientific">Tropilaelaps mercedesae</name>
    <dbReference type="NCBI Taxonomy" id="418985"/>
    <lineage>
        <taxon>Eukaryota</taxon>
        <taxon>Metazoa</taxon>
        <taxon>Ecdysozoa</taxon>
        <taxon>Arthropoda</taxon>
        <taxon>Chelicerata</taxon>
        <taxon>Arachnida</taxon>
        <taxon>Acari</taxon>
        <taxon>Parasitiformes</taxon>
        <taxon>Mesostigmata</taxon>
        <taxon>Gamasina</taxon>
        <taxon>Dermanyssoidea</taxon>
        <taxon>Laelapidae</taxon>
        <taxon>Tropilaelaps</taxon>
    </lineage>
</organism>
<protein>
    <submittedName>
        <fullName evidence="2">Neurogenic locus notch-like</fullName>
    </submittedName>
</protein>
<reference evidence="2 3" key="1">
    <citation type="journal article" date="2017" name="Gigascience">
        <title>Draft genome of the honey bee ectoparasitic mite, Tropilaelaps mercedesae, is shaped by the parasitic life history.</title>
        <authorList>
            <person name="Dong X."/>
            <person name="Armstrong S.D."/>
            <person name="Xia D."/>
            <person name="Makepeace B.L."/>
            <person name="Darby A.C."/>
            <person name="Kadowaki T."/>
        </authorList>
    </citation>
    <scope>NUCLEOTIDE SEQUENCE [LARGE SCALE GENOMIC DNA]</scope>
    <source>
        <strain evidence="2">Wuxi-XJTLU</strain>
    </source>
</reference>
<comment type="caution">
    <text evidence="2">The sequence shown here is derived from an EMBL/GenBank/DDBJ whole genome shotgun (WGS) entry which is preliminary data.</text>
</comment>
<feature type="region of interest" description="Disordered" evidence="1">
    <location>
        <begin position="462"/>
        <end position="492"/>
    </location>
</feature>
<feature type="region of interest" description="Disordered" evidence="1">
    <location>
        <begin position="233"/>
        <end position="324"/>
    </location>
</feature>
<feature type="compositionally biased region" description="Low complexity" evidence="1">
    <location>
        <begin position="769"/>
        <end position="778"/>
    </location>
</feature>
<feature type="region of interest" description="Disordered" evidence="1">
    <location>
        <begin position="108"/>
        <end position="128"/>
    </location>
</feature>
<feature type="compositionally biased region" description="Polar residues" evidence="1">
    <location>
        <begin position="613"/>
        <end position="622"/>
    </location>
</feature>
<evidence type="ECO:0000313" key="3">
    <source>
        <dbReference type="Proteomes" id="UP000192247"/>
    </source>
</evidence>
<dbReference type="AlphaFoldDB" id="A0A1V9Y1Y2"/>
<keyword evidence="3" id="KW-1185">Reference proteome</keyword>
<feature type="compositionally biased region" description="Low complexity" evidence="1">
    <location>
        <begin position="479"/>
        <end position="490"/>
    </location>
</feature>
<feature type="compositionally biased region" description="Low complexity" evidence="1">
    <location>
        <begin position="234"/>
        <end position="254"/>
    </location>
</feature>
<dbReference type="InParanoid" id="A0A1V9Y1Y2"/>
<dbReference type="Proteomes" id="UP000192247">
    <property type="component" value="Unassembled WGS sequence"/>
</dbReference>
<dbReference type="STRING" id="418985.A0A1V9Y1Y2"/>
<feature type="compositionally biased region" description="Low complexity" evidence="1">
    <location>
        <begin position="531"/>
        <end position="542"/>
    </location>
</feature>
<dbReference type="OrthoDB" id="6427144at2759"/>
<feature type="compositionally biased region" description="Polar residues" evidence="1">
    <location>
        <begin position="744"/>
        <end position="759"/>
    </location>
</feature>
<proteinExistence type="predicted"/>
<sequence>RKKAQFELDWGAGWPTRSDHTRHLRDPTEWVTVKQQQLLIDAHNHEINHINNMRNQFGNTNVSMLCLPRVQAPQAKLKSHPAEVLPLRKFSVELPMPKILITANVSSCESEADSPPRSPSLTSGVPGGYPMDRCQLGATGPVGGSGGAVKMCYLSPFMGAPGTADSRTISESNLSTSGYSSISSPGLSRCNSSSPMIADEIVVGAFQRAGQGHLQASPTRAGRKASHQLVATFSSNYPPTSNSSSSASSANTSAREQHHVRQQHNNNRERDEGMCTTPLVPTARPGGPFGQYLLEPDGQESTRRRSSFGGCFASHEGPGGNSRHHDSVMAGHCGAAGLPPSHPNSRCPSRLLDSIVCKDRVVVGYTIRGAGYGKISCPFIMVCSGLNETRPRCHKSRCRYHQYMQPHSYHPEVIQADVFLCVFQRTTFQLEKPHGSFSHHGPDQEREIREVLLQRARCKTWQPLQGGQPGTGCPEQNYSSSGSGNVSRSPSHLEPTALATLGQELTGGLSSPSSTASMESVVPSKICRNASKSSVGGTSVSGLPGNVTTSESDSERKHAAQVQAQRAARRLQKKQRSMDAGGVTASAAGGGSSSGQLQVDRQKLSPGLRPQRSRSPCLSPWSSVDRPGHSPRGSTQDLGGKMFICSSSSSDEEPTIDYAMNYVESANRPSRGTARLMRSATVETCDCSQKPRRQRSRCSQESQSPHAQAPSSSSRNLLTQPTTLSCQKSASFDGGCGDYAPPGSESSTHGSPSRSSVTGTFRGLSRDASSNSGSWGSHHSLRRQCALQDNAADEM</sequence>
<feature type="region of interest" description="Disordered" evidence="1">
    <location>
        <begin position="530"/>
        <end position="652"/>
    </location>
</feature>
<feature type="region of interest" description="Disordered" evidence="1">
    <location>
        <begin position="735"/>
        <end position="795"/>
    </location>
</feature>
<feature type="compositionally biased region" description="Low complexity" evidence="1">
    <location>
        <begin position="172"/>
        <end position="188"/>
    </location>
</feature>
<accession>A0A1V9Y1Y2</accession>
<gene>
    <name evidence="2" type="ORF">BIW11_05552</name>
</gene>
<evidence type="ECO:0000256" key="1">
    <source>
        <dbReference type="SAM" id="MobiDB-lite"/>
    </source>
</evidence>
<feature type="non-terminal residue" evidence="2">
    <location>
        <position position="1"/>
    </location>
</feature>